<name>A0A2P2P2F3_RHIMU</name>
<sequence length="38" mass="4235">MFRNTTCNCDALLIGCLNCCPLSTFRQFCPLLSVDTYG</sequence>
<organism evidence="1">
    <name type="scientific">Rhizophora mucronata</name>
    <name type="common">Asiatic mangrove</name>
    <dbReference type="NCBI Taxonomy" id="61149"/>
    <lineage>
        <taxon>Eukaryota</taxon>
        <taxon>Viridiplantae</taxon>
        <taxon>Streptophyta</taxon>
        <taxon>Embryophyta</taxon>
        <taxon>Tracheophyta</taxon>
        <taxon>Spermatophyta</taxon>
        <taxon>Magnoliopsida</taxon>
        <taxon>eudicotyledons</taxon>
        <taxon>Gunneridae</taxon>
        <taxon>Pentapetalae</taxon>
        <taxon>rosids</taxon>
        <taxon>fabids</taxon>
        <taxon>Malpighiales</taxon>
        <taxon>Rhizophoraceae</taxon>
        <taxon>Rhizophora</taxon>
    </lineage>
</organism>
<dbReference type="AlphaFoldDB" id="A0A2P2P2F3"/>
<dbReference type="EMBL" id="GGEC01068423">
    <property type="protein sequence ID" value="MBX48907.1"/>
    <property type="molecule type" value="Transcribed_RNA"/>
</dbReference>
<accession>A0A2P2P2F3</accession>
<evidence type="ECO:0000313" key="1">
    <source>
        <dbReference type="EMBL" id="MBX48907.1"/>
    </source>
</evidence>
<reference evidence="1" key="1">
    <citation type="submission" date="2018-02" db="EMBL/GenBank/DDBJ databases">
        <title>Rhizophora mucronata_Transcriptome.</title>
        <authorList>
            <person name="Meera S.P."/>
            <person name="Sreeshan A."/>
            <person name="Augustine A."/>
        </authorList>
    </citation>
    <scope>NUCLEOTIDE SEQUENCE</scope>
    <source>
        <tissue evidence="1">Leaf</tissue>
    </source>
</reference>
<protein>
    <submittedName>
        <fullName evidence="1">Uncharacterized protein</fullName>
    </submittedName>
</protein>
<proteinExistence type="predicted"/>